<evidence type="ECO:0000313" key="4">
    <source>
        <dbReference type="Proteomes" id="UP000002320"/>
    </source>
</evidence>
<dbReference type="OMA" id="FHIFLCE"/>
<dbReference type="PANTHER" id="PTHR46427:SF1">
    <property type="entry name" value="ANKYRIN REPEAT AND LEM DOMAIN-CONTAINING PROTEIN 1"/>
    <property type="match status" value="1"/>
</dbReference>
<dbReference type="OrthoDB" id="1601181at2759"/>
<sequence length="154" mass="17531">MKLYQQKSGGSGGEGQLRAPDEHAPLQVEDEQIIFQSEERIERVCRASKILNRKQMADSEKLNRIIDVWRAGRGVSCLHVFHNIMPAEAYTREAAIIDALGMQNLTNLKRGDYYGKTQSWPMKQRKQLGILLLYKAMQIFLAEGESQLLPSDLI</sequence>
<dbReference type="GO" id="GO:0005737">
    <property type="term" value="C:cytoplasm"/>
    <property type="evidence" value="ECO:0007669"/>
    <property type="project" value="TreeGrafter"/>
</dbReference>
<evidence type="ECO:0000256" key="1">
    <source>
        <dbReference type="SAM" id="MobiDB-lite"/>
    </source>
</evidence>
<proteinExistence type="predicted"/>
<organism>
    <name type="scientific">Culex quinquefasciatus</name>
    <name type="common">Southern house mosquito</name>
    <name type="synonym">Culex pungens</name>
    <dbReference type="NCBI Taxonomy" id="7176"/>
    <lineage>
        <taxon>Eukaryota</taxon>
        <taxon>Metazoa</taxon>
        <taxon>Ecdysozoa</taxon>
        <taxon>Arthropoda</taxon>
        <taxon>Hexapoda</taxon>
        <taxon>Insecta</taxon>
        <taxon>Pterygota</taxon>
        <taxon>Neoptera</taxon>
        <taxon>Endopterygota</taxon>
        <taxon>Diptera</taxon>
        <taxon>Nematocera</taxon>
        <taxon>Culicoidea</taxon>
        <taxon>Culicidae</taxon>
        <taxon>Culicinae</taxon>
        <taxon>Culicini</taxon>
        <taxon>Culex</taxon>
        <taxon>Culex</taxon>
    </lineage>
</organism>
<gene>
    <name evidence="3" type="primary">6054488</name>
    <name evidence="2" type="ORF">CpipJ_CPIJ020128</name>
</gene>
<reference evidence="3" key="2">
    <citation type="submission" date="2020-05" db="UniProtKB">
        <authorList>
            <consortium name="EnsemblMetazoa"/>
        </authorList>
    </citation>
    <scope>IDENTIFICATION</scope>
    <source>
        <strain evidence="3">JHB</strain>
    </source>
</reference>
<dbReference type="GO" id="GO:0005654">
    <property type="term" value="C:nucleoplasm"/>
    <property type="evidence" value="ECO:0007669"/>
    <property type="project" value="TreeGrafter"/>
</dbReference>
<dbReference type="Pfam" id="PF22945">
    <property type="entry name" value="LEM-3_GIY-YIG"/>
    <property type="match status" value="1"/>
</dbReference>
<name>B0XL68_CULQU</name>
<dbReference type="EnsemblMetazoa" id="CPIJ020128-RA">
    <property type="protein sequence ID" value="CPIJ020128-PA"/>
    <property type="gene ID" value="CPIJ020128"/>
</dbReference>
<dbReference type="eggNOG" id="ENOG502QTS8">
    <property type="taxonomic scope" value="Eukaryota"/>
</dbReference>
<dbReference type="KEGG" id="cqu:CpipJ_CPIJ020128"/>
<dbReference type="EMBL" id="DS234303">
    <property type="protein sequence ID" value="EDS33534.1"/>
    <property type="molecule type" value="Genomic_DNA"/>
</dbReference>
<dbReference type="GO" id="GO:0000712">
    <property type="term" value="P:resolution of meiotic recombination intermediates"/>
    <property type="evidence" value="ECO:0007669"/>
    <property type="project" value="TreeGrafter"/>
</dbReference>
<dbReference type="VEuPathDB" id="VectorBase:CQUJHB004348"/>
<dbReference type="InParanoid" id="B0XL68"/>
<reference evidence="2" key="1">
    <citation type="submission" date="2007-03" db="EMBL/GenBank/DDBJ databases">
        <title>Annotation of Culex pipiens quinquefasciatus.</title>
        <authorList>
            <consortium name="The Broad Institute Genome Sequencing Platform"/>
            <person name="Atkinson P.W."/>
            <person name="Hemingway J."/>
            <person name="Christensen B.M."/>
            <person name="Higgs S."/>
            <person name="Kodira C."/>
            <person name="Hannick L."/>
            <person name="Megy K."/>
            <person name="O'Leary S."/>
            <person name="Pearson M."/>
            <person name="Haas B.J."/>
            <person name="Mauceli E."/>
            <person name="Wortman J.R."/>
            <person name="Lee N.H."/>
            <person name="Guigo R."/>
            <person name="Stanke M."/>
            <person name="Alvarado L."/>
            <person name="Amedeo P."/>
            <person name="Antoine C.H."/>
            <person name="Arensburger P."/>
            <person name="Bidwell S.L."/>
            <person name="Crawford M."/>
            <person name="Camaro F."/>
            <person name="Devon K."/>
            <person name="Engels R."/>
            <person name="Hammond M."/>
            <person name="Howarth C."/>
            <person name="Koehrsen M."/>
            <person name="Lawson D."/>
            <person name="Montgomery P."/>
            <person name="Nene V."/>
            <person name="Nusbaum C."/>
            <person name="Puiu D."/>
            <person name="Romero-Severson J."/>
            <person name="Severson D.W."/>
            <person name="Shumway M."/>
            <person name="Sisk P."/>
            <person name="Stolte C."/>
            <person name="Zeng Q."/>
            <person name="Eisenstadt E."/>
            <person name="Fraser-Liggett C."/>
            <person name="Strausberg R."/>
            <person name="Galagan J."/>
            <person name="Birren B."/>
            <person name="Collins F.H."/>
        </authorList>
    </citation>
    <scope>NUCLEOTIDE SEQUENCE [LARGE SCALE GENOMIC DNA]</scope>
    <source>
        <strain evidence="2">JHB</strain>
    </source>
</reference>
<dbReference type="AlphaFoldDB" id="B0XL68"/>
<dbReference type="STRING" id="7176.B0XL68"/>
<dbReference type="VEuPathDB" id="VectorBase:CPIJ020128"/>
<protein>
    <submittedName>
        <fullName evidence="2 3">Ankyrin repeat domain 41</fullName>
    </submittedName>
</protein>
<dbReference type="HOGENOM" id="CLU_1705986_0_0_1"/>
<dbReference type="GO" id="GO:0004520">
    <property type="term" value="F:DNA endonuclease activity"/>
    <property type="evidence" value="ECO:0007669"/>
    <property type="project" value="TreeGrafter"/>
</dbReference>
<evidence type="ECO:0000313" key="3">
    <source>
        <dbReference type="EnsemblMetazoa" id="CPIJ020128-PA"/>
    </source>
</evidence>
<dbReference type="PANTHER" id="PTHR46427">
    <property type="entry name" value="ANKYRIN REPEAT AND LEM DOMAIN-CONTAINING PROTEIN 1"/>
    <property type="match status" value="1"/>
</dbReference>
<keyword evidence="4" id="KW-1185">Reference proteome</keyword>
<dbReference type="Proteomes" id="UP000002320">
    <property type="component" value="Unassembled WGS sequence"/>
</dbReference>
<feature type="region of interest" description="Disordered" evidence="1">
    <location>
        <begin position="1"/>
        <end position="20"/>
    </location>
</feature>
<accession>B0XL68</accession>
<dbReference type="InterPro" id="IPR034998">
    <property type="entry name" value="ANKLE1"/>
</dbReference>
<dbReference type="GO" id="GO:0000724">
    <property type="term" value="P:double-strand break repair via homologous recombination"/>
    <property type="evidence" value="ECO:0007669"/>
    <property type="project" value="TreeGrafter"/>
</dbReference>
<evidence type="ECO:0000313" key="2">
    <source>
        <dbReference type="EMBL" id="EDS33534.1"/>
    </source>
</evidence>